<reference evidence="2 3" key="1">
    <citation type="submission" date="2024-09" db="EMBL/GenBank/DDBJ databases">
        <authorList>
            <person name="Sun Q."/>
            <person name="Mori K."/>
        </authorList>
    </citation>
    <scope>NUCLEOTIDE SEQUENCE [LARGE SCALE GENOMIC DNA]</scope>
    <source>
        <strain evidence="2 3">TBRC 0563</strain>
    </source>
</reference>
<feature type="transmembrane region" description="Helical" evidence="1">
    <location>
        <begin position="47"/>
        <end position="69"/>
    </location>
</feature>
<evidence type="ECO:0000313" key="3">
    <source>
        <dbReference type="Proteomes" id="UP001589627"/>
    </source>
</evidence>
<proteinExistence type="predicted"/>
<feature type="transmembrane region" description="Helical" evidence="1">
    <location>
        <begin position="12"/>
        <end position="35"/>
    </location>
</feature>
<accession>A0ABV5YZI0</accession>
<keyword evidence="1" id="KW-0812">Transmembrane</keyword>
<comment type="caution">
    <text evidence="2">The sequence shown here is derived from an EMBL/GenBank/DDBJ whole genome shotgun (WGS) entry which is preliminary data.</text>
</comment>
<protein>
    <submittedName>
        <fullName evidence="2">DUF3592 domain-containing protein</fullName>
    </submittedName>
</protein>
<dbReference type="RefSeq" id="WP_378213699.1">
    <property type="nucleotide sequence ID" value="NZ_JBHLZP010001106.1"/>
</dbReference>
<dbReference type="Proteomes" id="UP001589627">
    <property type="component" value="Unassembled WGS sequence"/>
</dbReference>
<evidence type="ECO:0000256" key="1">
    <source>
        <dbReference type="SAM" id="Phobius"/>
    </source>
</evidence>
<gene>
    <name evidence="2" type="ORF">ACFFNX_50860</name>
</gene>
<keyword evidence="1" id="KW-0472">Membrane</keyword>
<feature type="non-terminal residue" evidence="2">
    <location>
        <position position="1"/>
    </location>
</feature>
<sequence length="264" mass="27644">RLRTRPRGTGLAAAVAAVVVLAACVYGGMAGLLLAQMLPRSFGAVRYLAGVVALFTGLIAGLGVSIKGVEWATAALKRVARLLFRSLGRPVPPAPPKRPAPPGRGRRDWSVLSGLAVPALAVFGPVVLTTTIIGGVRDAHLLDRLRHHGVAVTGEVHDQATFSKGGRGGTSVSHHVRLVFTTRAGGSVTTADPAIDGHRYIRDGITETTVVYDPAHPTTAAVGAQLKSSPWGGSRTGNLVFGSALTVVLIAYLPFWLHRRGRTR</sequence>
<evidence type="ECO:0000313" key="2">
    <source>
        <dbReference type="EMBL" id="MFB9840474.1"/>
    </source>
</evidence>
<dbReference type="EMBL" id="JBHLZP010001106">
    <property type="protein sequence ID" value="MFB9840474.1"/>
    <property type="molecule type" value="Genomic_DNA"/>
</dbReference>
<keyword evidence="3" id="KW-1185">Reference proteome</keyword>
<feature type="transmembrane region" description="Helical" evidence="1">
    <location>
        <begin position="111"/>
        <end position="136"/>
    </location>
</feature>
<organism evidence="2 3">
    <name type="scientific">Actinoallomurus acaciae</name>
    <dbReference type="NCBI Taxonomy" id="502577"/>
    <lineage>
        <taxon>Bacteria</taxon>
        <taxon>Bacillati</taxon>
        <taxon>Actinomycetota</taxon>
        <taxon>Actinomycetes</taxon>
        <taxon>Streptosporangiales</taxon>
        <taxon>Thermomonosporaceae</taxon>
        <taxon>Actinoallomurus</taxon>
    </lineage>
</organism>
<keyword evidence="1" id="KW-1133">Transmembrane helix</keyword>
<name>A0ABV5YZI0_9ACTN</name>
<feature type="transmembrane region" description="Helical" evidence="1">
    <location>
        <begin position="239"/>
        <end position="257"/>
    </location>
</feature>